<dbReference type="OrthoDB" id="4964047at2"/>
<keyword evidence="1" id="KW-0812">Transmembrane</keyword>
<dbReference type="Proteomes" id="UP000188342">
    <property type="component" value="Unassembled WGS sequence"/>
</dbReference>
<protein>
    <submittedName>
        <fullName evidence="2">Conserved protein</fullName>
    </submittedName>
</protein>
<sequence>MTTRMGHGLAISPEQDLAMFADMARRGKHLNGVSALAHGFTFTDGPAEDLVFDLAYEDHPTPDYFDIFAAAGWTHTVSVGNCHIFKAAPGTAPLHLGTDSKRDELVRNRNRYALYTALALAVLFIVGLLIRTMPWPSHVNVALLTVAIIPFVYTAVPLIGYLNGLRKLND</sequence>
<gene>
    <name evidence="2" type="ORF">FM114_00915</name>
</gene>
<keyword evidence="3" id="KW-1185">Reference proteome</keyword>
<evidence type="ECO:0000313" key="2">
    <source>
        <dbReference type="EMBL" id="SJN17308.1"/>
    </source>
</evidence>
<keyword evidence="1" id="KW-1133">Transmembrane helix</keyword>
<dbReference type="EMBL" id="FUKQ01000006">
    <property type="protein sequence ID" value="SJN17308.1"/>
    <property type="molecule type" value="Genomic_DNA"/>
</dbReference>
<accession>A0A1R4IBW9</accession>
<dbReference type="AlphaFoldDB" id="A0A1R4IBW9"/>
<feature type="transmembrane region" description="Helical" evidence="1">
    <location>
        <begin position="142"/>
        <end position="162"/>
    </location>
</feature>
<name>A0A1R4IBW9_9ACTN</name>
<reference evidence="2 3" key="1">
    <citation type="submission" date="2017-02" db="EMBL/GenBank/DDBJ databases">
        <authorList>
            <person name="Peterson S.W."/>
        </authorList>
    </citation>
    <scope>NUCLEOTIDE SEQUENCE [LARGE SCALE GENOMIC DNA]</scope>
    <source>
        <strain evidence="2 3">LSP_Lj1</strain>
    </source>
</reference>
<keyword evidence="1" id="KW-0472">Membrane</keyword>
<feature type="transmembrane region" description="Helical" evidence="1">
    <location>
        <begin position="112"/>
        <end position="130"/>
    </location>
</feature>
<dbReference type="STRING" id="1255658.FM114_00915"/>
<dbReference type="Pfam" id="PF11193">
    <property type="entry name" value="DUF2812"/>
    <property type="match status" value="1"/>
</dbReference>
<dbReference type="InterPro" id="IPR021359">
    <property type="entry name" value="DUF2812"/>
</dbReference>
<organism evidence="2 3">
    <name type="scientific">Luteococcus japonicus LSP_Lj1</name>
    <dbReference type="NCBI Taxonomy" id="1255658"/>
    <lineage>
        <taxon>Bacteria</taxon>
        <taxon>Bacillati</taxon>
        <taxon>Actinomycetota</taxon>
        <taxon>Actinomycetes</taxon>
        <taxon>Propionibacteriales</taxon>
        <taxon>Propionibacteriaceae</taxon>
        <taxon>Luteococcus</taxon>
    </lineage>
</organism>
<evidence type="ECO:0000313" key="3">
    <source>
        <dbReference type="Proteomes" id="UP000188342"/>
    </source>
</evidence>
<proteinExistence type="predicted"/>
<evidence type="ECO:0000256" key="1">
    <source>
        <dbReference type="SAM" id="Phobius"/>
    </source>
</evidence>
<dbReference type="RefSeq" id="WP_094763324.1">
    <property type="nucleotide sequence ID" value="NZ_FUKQ01000006.1"/>
</dbReference>